<dbReference type="EC" id="2.7.13.3" evidence="2"/>
<dbReference type="InterPro" id="IPR003661">
    <property type="entry name" value="HisK_dim/P_dom"/>
</dbReference>
<dbReference type="CDD" id="cd00130">
    <property type="entry name" value="PAS"/>
    <property type="match status" value="4"/>
</dbReference>
<keyword evidence="13" id="KW-1185">Reference proteome</keyword>
<evidence type="ECO:0000259" key="11">
    <source>
        <dbReference type="PROSITE" id="PS50113"/>
    </source>
</evidence>
<dbReference type="PROSITE" id="PS50112">
    <property type="entry name" value="PAS"/>
    <property type="match status" value="2"/>
</dbReference>
<dbReference type="PROSITE" id="PS50113">
    <property type="entry name" value="PAC"/>
    <property type="match status" value="4"/>
</dbReference>
<dbReference type="InterPro" id="IPR052162">
    <property type="entry name" value="Sensor_kinase/Photoreceptor"/>
</dbReference>
<dbReference type="CDD" id="cd18161">
    <property type="entry name" value="REC_hyHK_blue-like"/>
    <property type="match status" value="1"/>
</dbReference>
<dbReference type="SUPFAM" id="SSF47384">
    <property type="entry name" value="Homodimeric domain of signal transducing histidine kinase"/>
    <property type="match status" value="1"/>
</dbReference>
<dbReference type="Proteomes" id="UP000566663">
    <property type="component" value="Unassembled WGS sequence"/>
</dbReference>
<reference evidence="12 13" key="1">
    <citation type="submission" date="2020-08" db="EMBL/GenBank/DDBJ databases">
        <title>Genomic Encyclopedia of Type Strains, Phase IV (KMG-IV): sequencing the most valuable type-strain genomes for metagenomic binning, comparative biology and taxonomic classification.</title>
        <authorList>
            <person name="Goeker M."/>
        </authorList>
    </citation>
    <scope>NUCLEOTIDE SEQUENCE [LARGE SCALE GENOMIC DNA]</scope>
    <source>
        <strain evidence="12 13">DSM 25335</strain>
    </source>
</reference>
<dbReference type="InterPro" id="IPR001610">
    <property type="entry name" value="PAC"/>
</dbReference>
<dbReference type="PANTHER" id="PTHR43304">
    <property type="entry name" value="PHYTOCHROME-LIKE PROTEIN CPH1"/>
    <property type="match status" value="1"/>
</dbReference>
<dbReference type="EMBL" id="JACHFZ010000005">
    <property type="protein sequence ID" value="MBB5292946.1"/>
    <property type="molecule type" value="Genomic_DNA"/>
</dbReference>
<dbReference type="SUPFAM" id="SSF55874">
    <property type="entry name" value="ATPase domain of HSP90 chaperone/DNA topoisomerase II/histidine kinase"/>
    <property type="match status" value="1"/>
</dbReference>
<dbReference type="Pfam" id="PF08448">
    <property type="entry name" value="PAS_4"/>
    <property type="match status" value="1"/>
</dbReference>
<dbReference type="PANTHER" id="PTHR43304:SF1">
    <property type="entry name" value="PAC DOMAIN-CONTAINING PROTEIN"/>
    <property type="match status" value="1"/>
</dbReference>
<comment type="caution">
    <text evidence="12">The sequence shown here is derived from an EMBL/GenBank/DDBJ whole genome shotgun (WGS) entry which is preliminary data.</text>
</comment>
<name>A0A7W8HZS6_9CAUL</name>
<evidence type="ECO:0000256" key="1">
    <source>
        <dbReference type="ARBA" id="ARBA00000085"/>
    </source>
</evidence>
<protein>
    <recommendedName>
        <fullName evidence="2">histidine kinase</fullName>
        <ecNumber evidence="2">2.7.13.3</ecNumber>
    </recommendedName>
</protein>
<keyword evidence="3 6" id="KW-0597">Phosphoprotein</keyword>
<comment type="catalytic activity">
    <reaction evidence="1">
        <text>ATP + protein L-histidine = ADP + protein N-phospho-L-histidine.</text>
        <dbReference type="EC" id="2.7.13.3"/>
    </reaction>
</comment>
<evidence type="ECO:0000259" key="10">
    <source>
        <dbReference type="PROSITE" id="PS50112"/>
    </source>
</evidence>
<dbReference type="InterPro" id="IPR005467">
    <property type="entry name" value="His_kinase_dom"/>
</dbReference>
<dbReference type="FunFam" id="3.30.450.20:FF:000099">
    <property type="entry name" value="Sensory box sensor histidine kinase"/>
    <property type="match status" value="1"/>
</dbReference>
<feature type="domain" description="PAS" evidence="10">
    <location>
        <begin position="447"/>
        <end position="517"/>
    </location>
</feature>
<sequence>MKDSTSNDGSRGDGRAEVEPKFLTGGGDMGGRIRAHDWTATPLGAADGWPLALKALVEVMLGSSQPMFIAWGPGRTLLYNDAYMEILASKHPAALGADFLQAWHEIRANLEPIVFQAFAGEPVQMDDIELWMERRGYREETHFAFSYTPVRDESGEVAGFFCACREITGQIMAERQLRASEAMARENSERVQLALAAGAIIGTWVWDIPADQFSVDQAFAEAFGLDPALGREGFSLDQVMATVHPDDREGLTAAVEQAVASGDAYAHQYRVKRADGRYYWIEANGRVERADDGTPLRFPGVLLDIEERRRTQAALTETAERYRLAARATRDAIWDWDFATNLVLWNDAVRELFGYSQDEVGPDAEWWVSRIHPDDRERVTHSIHAVIDGTGSDWTDEYRFLTADGSHVYVLDRGYVIRDAEGRATRMIGAMLDLTERRRAESLLKQSNDRFRAAVDAVEGILWTNDADGRMVGEQPGWAALTGQSFEDYQGYGWAGAVHPDDAQPTIDAWEQAVAARSMFVFEHRLKRADGQWRLFSIRAVPSIDANGQIREWVGVHTDITEQRAVERSLRDLNETLEERVSREVAERESAQEALRQSQKMEAVGQLTGGIAHDFNNLLTVVLGNVNLAVRTLREAGGNPRIERLLGSAQKGGERAAALTQRLLAFSRRQPLAPKVVEVDALAVGMSDLLHRSLGETIELDIVTSPGLWRIEADPNQLEASLLNLAVNARDAMPDGGRLTIETSNVQLDESDAARRPEVAPGHYVCITVSDTGSGIPSDVLGKVFEPFFTTKEVGKGTGLGLSMVYGFARQSGGHVDLQSEPGEGATVRLYLPRMAQAPDAADAAETAPRLEPGASSETILVVEDDDDVRTFTVEVLRGLGYRVLEAHDGVSAIRLLERQARAVDLLFTDVVMPGMSGGELATAARELRPDIRVLFTSGYTRNAIGQDGRLKPGTEMIAKPFTAELLAARLRDMLDQPVRAA</sequence>
<dbReference type="InterPro" id="IPR035965">
    <property type="entry name" value="PAS-like_dom_sf"/>
</dbReference>
<evidence type="ECO:0000256" key="5">
    <source>
        <dbReference type="ARBA" id="ARBA00022777"/>
    </source>
</evidence>
<dbReference type="InterPro" id="IPR003594">
    <property type="entry name" value="HATPase_dom"/>
</dbReference>
<dbReference type="InterPro" id="IPR036097">
    <property type="entry name" value="HisK_dim/P_sf"/>
</dbReference>
<evidence type="ECO:0000256" key="3">
    <source>
        <dbReference type="ARBA" id="ARBA00022553"/>
    </source>
</evidence>
<evidence type="ECO:0000313" key="13">
    <source>
        <dbReference type="Proteomes" id="UP000566663"/>
    </source>
</evidence>
<feature type="domain" description="Response regulatory" evidence="9">
    <location>
        <begin position="859"/>
        <end position="975"/>
    </location>
</feature>
<dbReference type="RefSeq" id="WP_183255862.1">
    <property type="nucleotide sequence ID" value="NZ_BAAAFF010000001.1"/>
</dbReference>
<dbReference type="AlphaFoldDB" id="A0A7W8HZS6"/>
<dbReference type="Pfam" id="PF02518">
    <property type="entry name" value="HATPase_c"/>
    <property type="match status" value="1"/>
</dbReference>
<feature type="domain" description="PAC" evidence="11">
    <location>
        <begin position="265"/>
        <end position="317"/>
    </location>
</feature>
<feature type="domain" description="PAC" evidence="11">
    <location>
        <begin position="394"/>
        <end position="446"/>
    </location>
</feature>
<dbReference type="InterPro" id="IPR011006">
    <property type="entry name" value="CheY-like_superfamily"/>
</dbReference>
<dbReference type="PROSITE" id="PS50109">
    <property type="entry name" value="HIS_KIN"/>
    <property type="match status" value="1"/>
</dbReference>
<dbReference type="PROSITE" id="PS50110">
    <property type="entry name" value="RESPONSE_REGULATORY"/>
    <property type="match status" value="1"/>
</dbReference>
<evidence type="ECO:0000256" key="2">
    <source>
        <dbReference type="ARBA" id="ARBA00012438"/>
    </source>
</evidence>
<dbReference type="CDD" id="cd00082">
    <property type="entry name" value="HisKA"/>
    <property type="match status" value="1"/>
</dbReference>
<evidence type="ECO:0000256" key="7">
    <source>
        <dbReference type="SAM" id="MobiDB-lite"/>
    </source>
</evidence>
<organism evidence="12 13">
    <name type="scientific">Brevundimonas basaltis</name>
    <dbReference type="NCBI Taxonomy" id="472166"/>
    <lineage>
        <taxon>Bacteria</taxon>
        <taxon>Pseudomonadati</taxon>
        <taxon>Pseudomonadota</taxon>
        <taxon>Alphaproteobacteria</taxon>
        <taxon>Caulobacterales</taxon>
        <taxon>Caulobacteraceae</taxon>
        <taxon>Brevundimonas</taxon>
    </lineage>
</organism>
<dbReference type="SUPFAM" id="SSF52172">
    <property type="entry name" value="CheY-like"/>
    <property type="match status" value="1"/>
</dbReference>
<dbReference type="InterPro" id="IPR013656">
    <property type="entry name" value="PAS_4"/>
</dbReference>
<evidence type="ECO:0000313" key="12">
    <source>
        <dbReference type="EMBL" id="MBB5292946.1"/>
    </source>
</evidence>
<dbReference type="SMART" id="SM00091">
    <property type="entry name" value="PAS"/>
    <property type="match status" value="4"/>
</dbReference>
<feature type="region of interest" description="Disordered" evidence="7">
    <location>
        <begin position="1"/>
        <end position="21"/>
    </location>
</feature>
<accession>A0A7W8HZS6</accession>
<dbReference type="Gene3D" id="3.30.565.10">
    <property type="entry name" value="Histidine kinase-like ATPase, C-terminal domain"/>
    <property type="match status" value="1"/>
</dbReference>
<dbReference type="Pfam" id="PF00512">
    <property type="entry name" value="HisKA"/>
    <property type="match status" value="1"/>
</dbReference>
<dbReference type="Gene3D" id="3.40.50.2300">
    <property type="match status" value="1"/>
</dbReference>
<feature type="domain" description="PAS" evidence="10">
    <location>
        <begin position="318"/>
        <end position="390"/>
    </location>
</feature>
<dbReference type="SUPFAM" id="SSF55785">
    <property type="entry name" value="PYP-like sensor domain (PAS domain)"/>
    <property type="match status" value="4"/>
</dbReference>
<feature type="modified residue" description="4-aspartylphosphate" evidence="6">
    <location>
        <position position="910"/>
    </location>
</feature>
<dbReference type="Pfam" id="PF00072">
    <property type="entry name" value="Response_reg"/>
    <property type="match status" value="1"/>
</dbReference>
<dbReference type="InterPro" id="IPR001789">
    <property type="entry name" value="Sig_transdc_resp-reg_receiver"/>
</dbReference>
<dbReference type="PRINTS" id="PR00344">
    <property type="entry name" value="BCTRLSENSOR"/>
</dbReference>
<feature type="domain" description="PAC" evidence="11">
    <location>
        <begin position="520"/>
        <end position="572"/>
    </location>
</feature>
<keyword evidence="5" id="KW-0418">Kinase</keyword>
<dbReference type="Gene3D" id="3.30.450.20">
    <property type="entry name" value="PAS domain"/>
    <property type="match status" value="4"/>
</dbReference>
<dbReference type="InterPro" id="IPR036890">
    <property type="entry name" value="HATPase_C_sf"/>
</dbReference>
<dbReference type="SMART" id="SM00387">
    <property type="entry name" value="HATPase_c"/>
    <property type="match status" value="1"/>
</dbReference>
<feature type="region of interest" description="Disordered" evidence="7">
    <location>
        <begin position="839"/>
        <end position="858"/>
    </location>
</feature>
<dbReference type="SMART" id="SM00448">
    <property type="entry name" value="REC"/>
    <property type="match status" value="1"/>
</dbReference>
<dbReference type="NCBIfam" id="TIGR00229">
    <property type="entry name" value="sensory_box"/>
    <property type="match status" value="3"/>
</dbReference>
<proteinExistence type="predicted"/>
<dbReference type="InterPro" id="IPR013655">
    <property type="entry name" value="PAS_fold_3"/>
</dbReference>
<evidence type="ECO:0000256" key="6">
    <source>
        <dbReference type="PROSITE-ProRule" id="PRU00169"/>
    </source>
</evidence>
<dbReference type="InterPro" id="IPR000700">
    <property type="entry name" value="PAS-assoc_C"/>
</dbReference>
<evidence type="ECO:0000256" key="4">
    <source>
        <dbReference type="ARBA" id="ARBA00022679"/>
    </source>
</evidence>
<gene>
    <name evidence="12" type="ORF">HNQ67_002483</name>
</gene>
<dbReference type="SMART" id="SM00086">
    <property type="entry name" value="PAC"/>
    <property type="match status" value="4"/>
</dbReference>
<dbReference type="InterPro" id="IPR004358">
    <property type="entry name" value="Sig_transdc_His_kin-like_C"/>
</dbReference>
<dbReference type="Pfam" id="PF08447">
    <property type="entry name" value="PAS_3"/>
    <property type="match status" value="3"/>
</dbReference>
<feature type="compositionally biased region" description="Low complexity" evidence="7">
    <location>
        <begin position="839"/>
        <end position="848"/>
    </location>
</feature>
<evidence type="ECO:0000259" key="8">
    <source>
        <dbReference type="PROSITE" id="PS50109"/>
    </source>
</evidence>
<keyword evidence="4" id="KW-0808">Transferase</keyword>
<dbReference type="Gene3D" id="2.10.70.100">
    <property type="match status" value="1"/>
</dbReference>
<feature type="compositionally biased region" description="Basic and acidic residues" evidence="7">
    <location>
        <begin position="1"/>
        <end position="20"/>
    </location>
</feature>
<dbReference type="GO" id="GO:0000155">
    <property type="term" value="F:phosphorelay sensor kinase activity"/>
    <property type="evidence" value="ECO:0007669"/>
    <property type="project" value="InterPro"/>
</dbReference>
<feature type="domain" description="PAC" evidence="11">
    <location>
        <begin position="126"/>
        <end position="179"/>
    </location>
</feature>
<evidence type="ECO:0000259" key="9">
    <source>
        <dbReference type="PROSITE" id="PS50110"/>
    </source>
</evidence>
<dbReference type="SMART" id="SM00388">
    <property type="entry name" value="HisKA"/>
    <property type="match status" value="1"/>
</dbReference>
<feature type="domain" description="Histidine kinase" evidence="8">
    <location>
        <begin position="610"/>
        <end position="836"/>
    </location>
</feature>
<dbReference type="InterPro" id="IPR000014">
    <property type="entry name" value="PAS"/>
</dbReference>
<dbReference type="CDD" id="cd16919">
    <property type="entry name" value="HATPase_CckA-like"/>
    <property type="match status" value="1"/>
</dbReference>
<dbReference type="Gene3D" id="1.10.287.130">
    <property type="match status" value="1"/>
</dbReference>